<reference evidence="2 3" key="1">
    <citation type="submission" date="2014-04" db="EMBL/GenBank/DDBJ databases">
        <authorList>
            <consortium name="DOE Joint Genome Institute"/>
            <person name="Kuo A."/>
            <person name="Tarkka M."/>
            <person name="Buscot F."/>
            <person name="Kohler A."/>
            <person name="Nagy L.G."/>
            <person name="Floudas D."/>
            <person name="Copeland A."/>
            <person name="Barry K.W."/>
            <person name="Cichocki N."/>
            <person name="Veneault-Fourrey C."/>
            <person name="LaButti K."/>
            <person name="Lindquist E.A."/>
            <person name="Lipzen A."/>
            <person name="Lundell T."/>
            <person name="Morin E."/>
            <person name="Murat C."/>
            <person name="Sun H."/>
            <person name="Tunlid A."/>
            <person name="Henrissat B."/>
            <person name="Grigoriev I.V."/>
            <person name="Hibbett D.S."/>
            <person name="Martin F."/>
            <person name="Nordberg H.P."/>
            <person name="Cantor M.N."/>
            <person name="Hua S.X."/>
        </authorList>
    </citation>
    <scope>NUCLEOTIDE SEQUENCE [LARGE SCALE GENOMIC DNA]</scope>
    <source>
        <strain evidence="2 3">F 1598</strain>
    </source>
</reference>
<name>A0A0C3F2Z7_PILCF</name>
<reference evidence="3" key="2">
    <citation type="submission" date="2015-01" db="EMBL/GenBank/DDBJ databases">
        <title>Evolutionary Origins and Diversification of the Mycorrhizal Mutualists.</title>
        <authorList>
            <consortium name="DOE Joint Genome Institute"/>
            <consortium name="Mycorrhizal Genomics Consortium"/>
            <person name="Kohler A."/>
            <person name="Kuo A."/>
            <person name="Nagy L.G."/>
            <person name="Floudas D."/>
            <person name="Copeland A."/>
            <person name="Barry K.W."/>
            <person name="Cichocki N."/>
            <person name="Veneault-Fourrey C."/>
            <person name="LaButti K."/>
            <person name="Lindquist E.A."/>
            <person name="Lipzen A."/>
            <person name="Lundell T."/>
            <person name="Morin E."/>
            <person name="Murat C."/>
            <person name="Riley R."/>
            <person name="Ohm R."/>
            <person name="Sun H."/>
            <person name="Tunlid A."/>
            <person name="Henrissat B."/>
            <person name="Grigoriev I.V."/>
            <person name="Hibbett D.S."/>
            <person name="Martin F."/>
        </authorList>
    </citation>
    <scope>NUCLEOTIDE SEQUENCE [LARGE SCALE GENOMIC DNA]</scope>
    <source>
        <strain evidence="3">F 1598</strain>
    </source>
</reference>
<dbReference type="Proteomes" id="UP000054166">
    <property type="component" value="Unassembled WGS sequence"/>
</dbReference>
<keyword evidence="3" id="KW-1185">Reference proteome</keyword>
<gene>
    <name evidence="2" type="ORF">PILCRDRAFT_823663</name>
</gene>
<evidence type="ECO:0000256" key="1">
    <source>
        <dbReference type="SAM" id="MobiDB-lite"/>
    </source>
</evidence>
<dbReference type="EMBL" id="KN833011">
    <property type="protein sequence ID" value="KIM79095.1"/>
    <property type="molecule type" value="Genomic_DNA"/>
</dbReference>
<evidence type="ECO:0000313" key="3">
    <source>
        <dbReference type="Proteomes" id="UP000054166"/>
    </source>
</evidence>
<organism evidence="2 3">
    <name type="scientific">Piloderma croceum (strain F 1598)</name>
    <dbReference type="NCBI Taxonomy" id="765440"/>
    <lineage>
        <taxon>Eukaryota</taxon>
        <taxon>Fungi</taxon>
        <taxon>Dikarya</taxon>
        <taxon>Basidiomycota</taxon>
        <taxon>Agaricomycotina</taxon>
        <taxon>Agaricomycetes</taxon>
        <taxon>Agaricomycetidae</taxon>
        <taxon>Atheliales</taxon>
        <taxon>Atheliaceae</taxon>
        <taxon>Piloderma</taxon>
    </lineage>
</organism>
<accession>A0A0C3F2Z7</accession>
<protein>
    <submittedName>
        <fullName evidence="2">Uncharacterized protein</fullName>
    </submittedName>
</protein>
<dbReference type="InParanoid" id="A0A0C3F2Z7"/>
<proteinExistence type="predicted"/>
<feature type="region of interest" description="Disordered" evidence="1">
    <location>
        <begin position="41"/>
        <end position="70"/>
    </location>
</feature>
<sequence>MPNSSANINFVRSPKFNFLGITSPEAKFERVLPLPPIVASYSGRSPATEYKRHNESGNSGLHRGPWGQPS</sequence>
<dbReference type="AlphaFoldDB" id="A0A0C3F2Z7"/>
<dbReference type="HOGENOM" id="CLU_2758699_0_0_1"/>
<evidence type="ECO:0000313" key="2">
    <source>
        <dbReference type="EMBL" id="KIM79095.1"/>
    </source>
</evidence>